<organism evidence="1 2">
    <name type="scientific">Myxococcus landrumensis</name>
    <dbReference type="NCBI Taxonomy" id="2813577"/>
    <lineage>
        <taxon>Bacteria</taxon>
        <taxon>Pseudomonadati</taxon>
        <taxon>Myxococcota</taxon>
        <taxon>Myxococcia</taxon>
        <taxon>Myxococcales</taxon>
        <taxon>Cystobacterineae</taxon>
        <taxon>Myxococcaceae</taxon>
        <taxon>Myxococcus</taxon>
    </lineage>
</organism>
<name>A0ABX7MYU0_9BACT</name>
<accession>A0ABX7MYU0</accession>
<proteinExistence type="predicted"/>
<evidence type="ECO:0000313" key="2">
    <source>
        <dbReference type="Proteomes" id="UP000663090"/>
    </source>
</evidence>
<sequence length="316" mass="34805">MATHIATYYYSASGPALDACAYLGQRYDEERGYKPFEGECWVMSLRPKEEEVGLTATYHHGSTGWLTRLWRSPRGAVFVSSTTDAEVSYHPDLRGDPKHKFECTKLGVPLNGVWGLDDSFVLAWGATFEGTRHVFRYDGKKWKELPAPDFEVRAMHGLAPDLVYAVGVGGGIARWNGKTWKNFPSPTDEVLNSVFVEDEDEMYATGGAGSLLEGSAHGWGRIAEGPVPGMPLLGVAKWKKGLWVAAGQFGLFKRVGTQNKLECIKPNLWSVDLDARQDLLISCRDFIAATTDGKKFMAGGKDSLMKARAGKKLGKF</sequence>
<dbReference type="Proteomes" id="UP000663090">
    <property type="component" value="Chromosome"/>
</dbReference>
<dbReference type="EMBL" id="CP071091">
    <property type="protein sequence ID" value="QSQ11627.1"/>
    <property type="molecule type" value="Genomic_DNA"/>
</dbReference>
<keyword evidence="2" id="KW-1185">Reference proteome</keyword>
<reference evidence="1 2" key="1">
    <citation type="submission" date="2021-02" db="EMBL/GenBank/DDBJ databases">
        <title>De Novo genome assembly of isolated myxobacteria.</title>
        <authorList>
            <person name="Stevens D.C."/>
        </authorList>
    </citation>
    <scope>NUCLEOTIDE SEQUENCE [LARGE SCALE GENOMIC DNA]</scope>
    <source>
        <strain evidence="1 2">SCHIC003</strain>
    </source>
</reference>
<dbReference type="RefSeq" id="WP_206713372.1">
    <property type="nucleotide sequence ID" value="NZ_CP071091.1"/>
</dbReference>
<dbReference type="SUPFAM" id="SSF63829">
    <property type="entry name" value="Calcium-dependent phosphotriesterase"/>
    <property type="match status" value="1"/>
</dbReference>
<protein>
    <submittedName>
        <fullName evidence="1">Uncharacterized protein</fullName>
    </submittedName>
</protein>
<gene>
    <name evidence="1" type="ORF">JY572_24905</name>
</gene>
<evidence type="ECO:0000313" key="1">
    <source>
        <dbReference type="EMBL" id="QSQ11627.1"/>
    </source>
</evidence>